<sequence length="94" mass="10347">MMVHLRSNEIDLNYDQGDPLYLVAELEKAVRRHGVTLTDVGVDSRYMDMYLSSTDNIVVELGGCRGDGLRRLIKALNAAPVEGEPDGEEVVRAG</sequence>
<dbReference type="Proteomes" id="UP000311713">
    <property type="component" value="Unassembled WGS sequence"/>
</dbReference>
<evidence type="ECO:0000313" key="1">
    <source>
        <dbReference type="EMBL" id="TNM25870.1"/>
    </source>
</evidence>
<dbReference type="RefSeq" id="WP_139649577.1">
    <property type="nucleotide sequence ID" value="NZ_BAAAZS010000035.1"/>
</dbReference>
<keyword evidence="2" id="KW-1185">Reference proteome</keyword>
<comment type="caution">
    <text evidence="1">The sequence shown here is derived from an EMBL/GenBank/DDBJ whole genome shotgun (WGS) entry which is preliminary data.</text>
</comment>
<dbReference type="OrthoDB" id="4341216at2"/>
<dbReference type="AlphaFoldDB" id="A0A5C4UQI4"/>
<reference evidence="1 2" key="1">
    <citation type="submission" date="2019-06" db="EMBL/GenBank/DDBJ databases">
        <title>Draft genome of Streptomyces sedi sp. JCM16909.</title>
        <authorList>
            <person name="Klykleung N."/>
            <person name="Tanasupawat S."/>
            <person name="Kudo T."/>
            <person name="Yuki M."/>
            <person name="Ohkuma M."/>
        </authorList>
    </citation>
    <scope>NUCLEOTIDE SEQUENCE [LARGE SCALE GENOMIC DNA]</scope>
    <source>
        <strain evidence="1 2">JCM 16909</strain>
    </source>
</reference>
<evidence type="ECO:0000313" key="2">
    <source>
        <dbReference type="Proteomes" id="UP000311713"/>
    </source>
</evidence>
<proteinExistence type="predicted"/>
<accession>A0A5C4UQI4</accession>
<gene>
    <name evidence="1" type="ORF">FH715_25985</name>
</gene>
<organism evidence="1 2">
    <name type="scientific">Streptomyces sedi</name>
    <dbReference type="NCBI Taxonomy" id="555059"/>
    <lineage>
        <taxon>Bacteria</taxon>
        <taxon>Bacillati</taxon>
        <taxon>Actinomycetota</taxon>
        <taxon>Actinomycetes</taxon>
        <taxon>Kitasatosporales</taxon>
        <taxon>Streptomycetaceae</taxon>
        <taxon>Streptomyces</taxon>
    </lineage>
</organism>
<dbReference type="EMBL" id="VDGT01000027">
    <property type="protein sequence ID" value="TNM25870.1"/>
    <property type="molecule type" value="Genomic_DNA"/>
</dbReference>
<name>A0A5C4UQI4_9ACTN</name>
<protein>
    <submittedName>
        <fullName evidence="1">Uncharacterized protein</fullName>
    </submittedName>
</protein>